<keyword evidence="12" id="KW-0472">Membrane</keyword>
<comment type="cofactor">
    <cofactor evidence="1">
        <name>Mg(2+)</name>
        <dbReference type="ChEBI" id="CHEBI:18420"/>
    </cofactor>
</comment>
<comment type="catalytic activity">
    <reaction evidence="18">
        <text>L-seryl-[protein] + ATP = O-phospho-L-seryl-[protein] + ADP + H(+)</text>
        <dbReference type="Rhea" id="RHEA:17989"/>
        <dbReference type="Rhea" id="RHEA-COMP:9863"/>
        <dbReference type="Rhea" id="RHEA-COMP:11604"/>
        <dbReference type="ChEBI" id="CHEBI:15378"/>
        <dbReference type="ChEBI" id="CHEBI:29999"/>
        <dbReference type="ChEBI" id="CHEBI:30616"/>
        <dbReference type="ChEBI" id="CHEBI:83421"/>
        <dbReference type="ChEBI" id="CHEBI:456216"/>
        <dbReference type="EC" id="2.7.11.1"/>
    </reaction>
</comment>
<keyword evidence="11" id="KW-1000">Mitochondrion outer membrane</keyword>
<reference evidence="22" key="1">
    <citation type="submission" date="2017-02" db="UniProtKB">
        <authorList>
            <consortium name="WormBaseParasite"/>
        </authorList>
    </citation>
    <scope>IDENTIFICATION</scope>
</reference>
<keyword evidence="12" id="KW-0999">Mitochondrion inner membrane</keyword>
<evidence type="ECO:0000256" key="5">
    <source>
        <dbReference type="ARBA" id="ARBA00012513"/>
    </source>
</evidence>
<dbReference type="InterPro" id="IPR011009">
    <property type="entry name" value="Kinase-like_dom_sf"/>
</dbReference>
<dbReference type="GO" id="GO:0005829">
    <property type="term" value="C:cytosol"/>
    <property type="evidence" value="ECO:0007669"/>
    <property type="project" value="UniProtKB-SubCell"/>
</dbReference>
<keyword evidence="6" id="KW-0723">Serine/threonine-protein kinase</keyword>
<keyword evidence="9" id="KW-0547">Nucleotide-binding</keyword>
<dbReference type="PROSITE" id="PS50011">
    <property type="entry name" value="PROTEIN_KINASE_DOM"/>
    <property type="match status" value="1"/>
</dbReference>
<evidence type="ECO:0000256" key="1">
    <source>
        <dbReference type="ARBA" id="ARBA00001946"/>
    </source>
</evidence>
<evidence type="ECO:0000256" key="9">
    <source>
        <dbReference type="ARBA" id="ARBA00022741"/>
    </source>
</evidence>
<keyword evidence="13" id="KW-0067">ATP-binding</keyword>
<evidence type="ECO:0000256" key="13">
    <source>
        <dbReference type="ARBA" id="ARBA00022840"/>
    </source>
</evidence>
<evidence type="ECO:0000256" key="11">
    <source>
        <dbReference type="ARBA" id="ARBA00022787"/>
    </source>
</evidence>
<keyword evidence="7" id="KW-0808">Transferase</keyword>
<dbReference type="GO" id="GO:0042981">
    <property type="term" value="P:regulation of apoptotic process"/>
    <property type="evidence" value="ECO:0007669"/>
    <property type="project" value="TreeGrafter"/>
</dbReference>
<evidence type="ECO:0000256" key="17">
    <source>
        <dbReference type="ARBA" id="ARBA00047899"/>
    </source>
</evidence>
<dbReference type="PROSITE" id="PS00108">
    <property type="entry name" value="PROTEIN_KINASE_ST"/>
    <property type="match status" value="1"/>
</dbReference>
<evidence type="ECO:0000313" key="21">
    <source>
        <dbReference type="Proteomes" id="UP000267096"/>
    </source>
</evidence>
<dbReference type="EC" id="2.7.11.1" evidence="5"/>
<evidence type="ECO:0000313" key="20">
    <source>
        <dbReference type="EMBL" id="VDK53671.1"/>
    </source>
</evidence>
<evidence type="ECO:0000259" key="19">
    <source>
        <dbReference type="PROSITE" id="PS50011"/>
    </source>
</evidence>
<evidence type="ECO:0000256" key="18">
    <source>
        <dbReference type="ARBA" id="ARBA00048679"/>
    </source>
</evidence>
<dbReference type="SMART" id="SM00220">
    <property type="entry name" value="S_TKc"/>
    <property type="match status" value="1"/>
</dbReference>
<dbReference type="Proteomes" id="UP000267096">
    <property type="component" value="Unassembled WGS sequence"/>
</dbReference>
<evidence type="ECO:0000256" key="10">
    <source>
        <dbReference type="ARBA" id="ARBA00022777"/>
    </source>
</evidence>
<dbReference type="GO" id="GO:0005741">
    <property type="term" value="C:mitochondrial outer membrane"/>
    <property type="evidence" value="ECO:0007669"/>
    <property type="project" value="UniProtKB-SubCell"/>
</dbReference>
<dbReference type="InterPro" id="IPR000719">
    <property type="entry name" value="Prot_kinase_dom"/>
</dbReference>
<dbReference type="EMBL" id="UYRR01031997">
    <property type="protein sequence ID" value="VDK53671.1"/>
    <property type="molecule type" value="Genomic_DNA"/>
</dbReference>
<dbReference type="PANTHER" id="PTHR22972:SF7">
    <property type="entry name" value="SERINE_THREONINE-PROTEIN KINASE PINK1, MITOCHONDRIAL"/>
    <property type="match status" value="1"/>
</dbReference>
<dbReference type="GO" id="GO:0005743">
    <property type="term" value="C:mitochondrial inner membrane"/>
    <property type="evidence" value="ECO:0007669"/>
    <property type="project" value="UniProtKB-SubCell"/>
</dbReference>
<proteinExistence type="predicted"/>
<reference evidence="20 21" key="2">
    <citation type="submission" date="2018-11" db="EMBL/GenBank/DDBJ databases">
        <authorList>
            <consortium name="Pathogen Informatics"/>
        </authorList>
    </citation>
    <scope>NUCLEOTIDE SEQUENCE [LARGE SCALE GENOMIC DNA]</scope>
</reference>
<evidence type="ECO:0000256" key="7">
    <source>
        <dbReference type="ARBA" id="ARBA00022679"/>
    </source>
</evidence>
<dbReference type="WBParaSite" id="ASIM_0001550901-mRNA-1">
    <property type="protein sequence ID" value="ASIM_0001550901-mRNA-1"/>
    <property type="gene ID" value="ASIM_0001550901"/>
</dbReference>
<dbReference type="OrthoDB" id="1405469at2759"/>
<evidence type="ECO:0000256" key="4">
    <source>
        <dbReference type="ARBA" id="ARBA00004572"/>
    </source>
</evidence>
<evidence type="ECO:0000256" key="8">
    <source>
        <dbReference type="ARBA" id="ARBA00022723"/>
    </source>
</evidence>
<dbReference type="SUPFAM" id="SSF56112">
    <property type="entry name" value="Protein kinase-like (PK-like)"/>
    <property type="match status" value="1"/>
</dbReference>
<feature type="domain" description="Protein kinase" evidence="19">
    <location>
        <begin position="143"/>
        <end position="464"/>
    </location>
</feature>
<evidence type="ECO:0000256" key="14">
    <source>
        <dbReference type="ARBA" id="ARBA00022842"/>
    </source>
</evidence>
<evidence type="ECO:0000256" key="16">
    <source>
        <dbReference type="ARBA" id="ARBA00023128"/>
    </source>
</evidence>
<protein>
    <recommendedName>
        <fullName evidence="5">non-specific serine/threonine protein kinase</fullName>
        <ecNumber evidence="5">2.7.11.1</ecNumber>
    </recommendedName>
</protein>
<dbReference type="GO" id="GO:0004674">
    <property type="term" value="F:protein serine/threonine kinase activity"/>
    <property type="evidence" value="ECO:0007669"/>
    <property type="project" value="UniProtKB-KW"/>
</dbReference>
<keyword evidence="21" id="KW-1185">Reference proteome</keyword>
<dbReference type="GO" id="GO:0090141">
    <property type="term" value="P:positive regulation of mitochondrial fission"/>
    <property type="evidence" value="ECO:0007669"/>
    <property type="project" value="TreeGrafter"/>
</dbReference>
<dbReference type="Pfam" id="PF00069">
    <property type="entry name" value="Pkinase"/>
    <property type="match status" value="1"/>
</dbReference>
<evidence type="ECO:0000256" key="2">
    <source>
        <dbReference type="ARBA" id="ARBA00004434"/>
    </source>
</evidence>
<dbReference type="PANTHER" id="PTHR22972">
    <property type="entry name" value="SERINE/THREONINE PROTEIN KINASE"/>
    <property type="match status" value="1"/>
</dbReference>
<dbReference type="GO" id="GO:0005524">
    <property type="term" value="F:ATP binding"/>
    <property type="evidence" value="ECO:0007669"/>
    <property type="project" value="UniProtKB-KW"/>
</dbReference>
<dbReference type="GO" id="GO:0046872">
    <property type="term" value="F:metal ion binding"/>
    <property type="evidence" value="ECO:0007669"/>
    <property type="project" value="UniProtKB-KW"/>
</dbReference>
<evidence type="ECO:0000256" key="6">
    <source>
        <dbReference type="ARBA" id="ARBA00022527"/>
    </source>
</evidence>
<accession>A0A0M3K3G8</accession>
<dbReference type="InterPro" id="IPR008271">
    <property type="entry name" value="Ser/Thr_kinase_AS"/>
</dbReference>
<comment type="subcellular location">
    <subcellularLocation>
        <location evidence="3">Cytoplasm</location>
        <location evidence="3">Cytosol</location>
    </subcellularLocation>
    <subcellularLocation>
        <location evidence="2">Mitochondrion inner membrane</location>
        <topology evidence="2">Single-pass membrane protein</topology>
    </subcellularLocation>
    <subcellularLocation>
        <location evidence="4">Mitochondrion outer membrane</location>
        <topology evidence="4">Single-pass membrane protein</topology>
    </subcellularLocation>
</comment>
<comment type="catalytic activity">
    <reaction evidence="17">
        <text>L-threonyl-[protein] + ATP = O-phospho-L-threonyl-[protein] + ADP + H(+)</text>
        <dbReference type="Rhea" id="RHEA:46608"/>
        <dbReference type="Rhea" id="RHEA-COMP:11060"/>
        <dbReference type="Rhea" id="RHEA-COMP:11605"/>
        <dbReference type="ChEBI" id="CHEBI:15378"/>
        <dbReference type="ChEBI" id="CHEBI:30013"/>
        <dbReference type="ChEBI" id="CHEBI:30616"/>
        <dbReference type="ChEBI" id="CHEBI:61977"/>
        <dbReference type="ChEBI" id="CHEBI:456216"/>
        <dbReference type="EC" id="2.7.11.1"/>
    </reaction>
</comment>
<dbReference type="Gene3D" id="1.10.510.10">
    <property type="entry name" value="Transferase(Phosphotransferase) domain 1"/>
    <property type="match status" value="1"/>
</dbReference>
<dbReference type="InterPro" id="IPR051511">
    <property type="entry name" value="MitoQC_Scaffold_Kinases"/>
</dbReference>
<dbReference type="AlphaFoldDB" id="A0A0M3K3G8"/>
<evidence type="ECO:0000256" key="12">
    <source>
        <dbReference type="ARBA" id="ARBA00022792"/>
    </source>
</evidence>
<keyword evidence="10" id="KW-0418">Kinase</keyword>
<keyword evidence="15" id="KW-0809">Transit peptide</keyword>
<name>A0A0M3K3G8_ANISI</name>
<keyword evidence="8" id="KW-0479">Metal-binding</keyword>
<sequence>MSFWRYLHSIRNYTKLFLRFSGIGSFRKAIPMKRVRFKPITRFTPILRQQRFIQRSSAGLLKQFRSALRNLVALQYVPPIAYKQSRARENLKSNLQHRFKLLSNEQFRVNTNSLVYDRIRKVFVSNVPTDYSLMHLPNDINNYEIGDFIGSGQNAAVYELSTINNPSDGIDKDMKDCRDDLAVKMIYNFNFNEPVESLLVDSQSELVPLCNESNLPIGSMMNFRRLPKTHPNIIKVHTAFLSDWKQLANADRHYPAVLPSVENYGYIPQNPKTLYVVMQRYQMTLDDYMNKIPMNYKKAHVLLGQLLEAVAYLYNQKISHRDVKLNNILLNFSTEDQYPHLALSDFGCAFSTGSWKLHYNKADMEIGGNIAHLPPEVNNAKPSEETWIDYSKADIWAVGLIGYDIFDRTWFSLKEQSLEADDVNLSRPLFIGTTLGRVMEDMLRKDYQKRINPNTAANVINMMLFGIGKGMKNLLNDCHLKGWNLHQSISQIMASKSKTIQNIGKLIDKGLDEVATFFAADLIVSRRTSDPIQYQLRTTFMERLQKEYVWNAVEYFDDEN</sequence>
<dbReference type="GO" id="GO:0000422">
    <property type="term" value="P:autophagy of mitochondrion"/>
    <property type="evidence" value="ECO:0007669"/>
    <property type="project" value="TreeGrafter"/>
</dbReference>
<organism evidence="22">
    <name type="scientific">Anisakis simplex</name>
    <name type="common">Herring worm</name>
    <dbReference type="NCBI Taxonomy" id="6269"/>
    <lineage>
        <taxon>Eukaryota</taxon>
        <taxon>Metazoa</taxon>
        <taxon>Ecdysozoa</taxon>
        <taxon>Nematoda</taxon>
        <taxon>Chromadorea</taxon>
        <taxon>Rhabditida</taxon>
        <taxon>Spirurina</taxon>
        <taxon>Ascaridomorpha</taxon>
        <taxon>Ascaridoidea</taxon>
        <taxon>Anisakidae</taxon>
        <taxon>Anisakis</taxon>
        <taxon>Anisakis simplex complex</taxon>
    </lineage>
</organism>
<gene>
    <name evidence="20" type="ORF">ASIM_LOCUS14916</name>
</gene>
<keyword evidence="14" id="KW-0460">Magnesium</keyword>
<keyword evidence="16" id="KW-0496">Mitochondrion</keyword>
<evidence type="ECO:0000313" key="22">
    <source>
        <dbReference type="WBParaSite" id="ASIM_0001550901-mRNA-1"/>
    </source>
</evidence>
<evidence type="ECO:0000256" key="3">
    <source>
        <dbReference type="ARBA" id="ARBA00004514"/>
    </source>
</evidence>
<evidence type="ECO:0000256" key="15">
    <source>
        <dbReference type="ARBA" id="ARBA00022946"/>
    </source>
</evidence>